<protein>
    <submittedName>
        <fullName evidence="1">Uncharacterized protein</fullName>
    </submittedName>
</protein>
<dbReference type="Proteomes" id="UP000054270">
    <property type="component" value="Unassembled WGS sequence"/>
</dbReference>
<name>A0A0D2NFC2_HYPSF</name>
<accession>A0A0D2NFC2</accession>
<proteinExistence type="predicted"/>
<keyword evidence="2" id="KW-1185">Reference proteome</keyword>
<gene>
    <name evidence="1" type="ORF">HYPSUDRAFT_207926</name>
</gene>
<reference evidence="2" key="1">
    <citation type="submission" date="2014-04" db="EMBL/GenBank/DDBJ databases">
        <title>Evolutionary Origins and Diversification of the Mycorrhizal Mutualists.</title>
        <authorList>
            <consortium name="DOE Joint Genome Institute"/>
            <consortium name="Mycorrhizal Genomics Consortium"/>
            <person name="Kohler A."/>
            <person name="Kuo A."/>
            <person name="Nagy L.G."/>
            <person name="Floudas D."/>
            <person name="Copeland A."/>
            <person name="Barry K.W."/>
            <person name="Cichocki N."/>
            <person name="Veneault-Fourrey C."/>
            <person name="LaButti K."/>
            <person name="Lindquist E.A."/>
            <person name="Lipzen A."/>
            <person name="Lundell T."/>
            <person name="Morin E."/>
            <person name="Murat C."/>
            <person name="Riley R."/>
            <person name="Ohm R."/>
            <person name="Sun H."/>
            <person name="Tunlid A."/>
            <person name="Henrissat B."/>
            <person name="Grigoriev I.V."/>
            <person name="Hibbett D.S."/>
            <person name="Martin F."/>
        </authorList>
    </citation>
    <scope>NUCLEOTIDE SEQUENCE [LARGE SCALE GENOMIC DNA]</scope>
    <source>
        <strain evidence="2">FD-334 SS-4</strain>
    </source>
</reference>
<evidence type="ECO:0000313" key="2">
    <source>
        <dbReference type="Proteomes" id="UP000054270"/>
    </source>
</evidence>
<evidence type="ECO:0000313" key="1">
    <source>
        <dbReference type="EMBL" id="KJA15376.1"/>
    </source>
</evidence>
<dbReference type="EMBL" id="KN817646">
    <property type="protein sequence ID" value="KJA15376.1"/>
    <property type="molecule type" value="Genomic_DNA"/>
</dbReference>
<sequence>MGGRPGPRRSLKRTCAHGALDSLLPPSAILVPRSPPLLSSALLRLADGNRYPATPLVSQAPLKHQVHRVRIPTTRR</sequence>
<organism evidence="1 2">
    <name type="scientific">Hypholoma sublateritium (strain FD-334 SS-4)</name>
    <dbReference type="NCBI Taxonomy" id="945553"/>
    <lineage>
        <taxon>Eukaryota</taxon>
        <taxon>Fungi</taxon>
        <taxon>Dikarya</taxon>
        <taxon>Basidiomycota</taxon>
        <taxon>Agaricomycotina</taxon>
        <taxon>Agaricomycetes</taxon>
        <taxon>Agaricomycetidae</taxon>
        <taxon>Agaricales</taxon>
        <taxon>Agaricineae</taxon>
        <taxon>Strophariaceae</taxon>
        <taxon>Hypholoma</taxon>
    </lineage>
</organism>
<dbReference type="AlphaFoldDB" id="A0A0D2NFC2"/>